<comment type="caution">
    <text evidence="2">The sequence shown here is derived from an EMBL/GenBank/DDBJ whole genome shotgun (WGS) entry which is preliminary data.</text>
</comment>
<feature type="compositionally biased region" description="Basic and acidic residues" evidence="1">
    <location>
        <begin position="175"/>
        <end position="202"/>
    </location>
</feature>
<feature type="compositionally biased region" description="Basic residues" evidence="1">
    <location>
        <begin position="241"/>
        <end position="252"/>
    </location>
</feature>
<dbReference type="InParanoid" id="A0A1Q3CBJ7"/>
<dbReference type="EMBL" id="BDDD01001633">
    <property type="protein sequence ID" value="GAV77478.1"/>
    <property type="molecule type" value="Genomic_DNA"/>
</dbReference>
<accession>A0A1Q3CBJ7</accession>
<dbReference type="AlphaFoldDB" id="A0A1Q3CBJ7"/>
<evidence type="ECO:0000313" key="2">
    <source>
        <dbReference type="EMBL" id="GAV77478.1"/>
    </source>
</evidence>
<reference evidence="3" key="1">
    <citation type="submission" date="2016-04" db="EMBL/GenBank/DDBJ databases">
        <title>Cephalotus genome sequencing.</title>
        <authorList>
            <person name="Fukushima K."/>
            <person name="Hasebe M."/>
            <person name="Fang X."/>
        </authorList>
    </citation>
    <scope>NUCLEOTIDE SEQUENCE [LARGE SCALE GENOMIC DNA]</scope>
    <source>
        <strain evidence="3">cv. St1</strain>
    </source>
</reference>
<name>A0A1Q3CBJ7_CEPFO</name>
<dbReference type="OrthoDB" id="1740536at2759"/>
<sequence length="252" mass="29176">MAALSNGLRNSSSFTFSLLKRPALDMADLLKRAERYVNAEEEMAARKQKTPWSDHQEERGGHSRNVPGKKEKKRERLDLTKDDLRLKLSRREGATQGGAPVPTYNHFAPLLDTRTRILAVEQDKVLIQWPEKLRSPAERRDVEKYCRYHRDHGHDTEECRQLKNQIEDLIRRGHLRKYMDREAPQDRRERGRDEAPRPEEGQQQKPRGVIHTISGGVASGGDHKNARKAYGRQSLTVQQVHHNKRLRMGGDE</sequence>
<gene>
    <name evidence="2" type="ORF">CFOL_v3_20949</name>
</gene>
<dbReference type="PANTHER" id="PTHR33223:SF10">
    <property type="entry name" value="AMINOTRANSFERASE-LIKE PLANT MOBILE DOMAIN-CONTAINING PROTEIN"/>
    <property type="match status" value="1"/>
</dbReference>
<protein>
    <submittedName>
        <fullName evidence="2">Uncharacterized protein</fullName>
    </submittedName>
</protein>
<proteinExistence type="predicted"/>
<organism evidence="2 3">
    <name type="scientific">Cephalotus follicularis</name>
    <name type="common">Albany pitcher plant</name>
    <dbReference type="NCBI Taxonomy" id="3775"/>
    <lineage>
        <taxon>Eukaryota</taxon>
        <taxon>Viridiplantae</taxon>
        <taxon>Streptophyta</taxon>
        <taxon>Embryophyta</taxon>
        <taxon>Tracheophyta</taxon>
        <taxon>Spermatophyta</taxon>
        <taxon>Magnoliopsida</taxon>
        <taxon>eudicotyledons</taxon>
        <taxon>Gunneridae</taxon>
        <taxon>Pentapetalae</taxon>
        <taxon>rosids</taxon>
        <taxon>fabids</taxon>
        <taxon>Oxalidales</taxon>
        <taxon>Cephalotaceae</taxon>
        <taxon>Cephalotus</taxon>
    </lineage>
</organism>
<dbReference type="Proteomes" id="UP000187406">
    <property type="component" value="Unassembled WGS sequence"/>
</dbReference>
<evidence type="ECO:0000313" key="3">
    <source>
        <dbReference type="Proteomes" id="UP000187406"/>
    </source>
</evidence>
<evidence type="ECO:0000256" key="1">
    <source>
        <dbReference type="SAM" id="MobiDB-lite"/>
    </source>
</evidence>
<keyword evidence="3" id="KW-1185">Reference proteome</keyword>
<feature type="compositionally biased region" description="Basic and acidic residues" evidence="1">
    <location>
        <begin position="52"/>
        <end position="61"/>
    </location>
</feature>
<dbReference type="PANTHER" id="PTHR33223">
    <property type="entry name" value="CCHC-TYPE DOMAIN-CONTAINING PROTEIN"/>
    <property type="match status" value="1"/>
</dbReference>
<feature type="region of interest" description="Disordered" evidence="1">
    <location>
        <begin position="175"/>
        <end position="252"/>
    </location>
</feature>
<feature type="region of interest" description="Disordered" evidence="1">
    <location>
        <begin position="41"/>
        <end position="82"/>
    </location>
</feature>